<dbReference type="InterPro" id="IPR036388">
    <property type="entry name" value="WH-like_DNA-bd_sf"/>
</dbReference>
<dbReference type="InterPro" id="IPR009061">
    <property type="entry name" value="DNA-bd_dom_put_sf"/>
</dbReference>
<proteinExistence type="predicted"/>
<dbReference type="EMBL" id="FZON01000010">
    <property type="protein sequence ID" value="SNS30436.1"/>
    <property type="molecule type" value="Genomic_DNA"/>
</dbReference>
<evidence type="ECO:0000313" key="2">
    <source>
        <dbReference type="Proteomes" id="UP000198440"/>
    </source>
</evidence>
<evidence type="ECO:0000313" key="1">
    <source>
        <dbReference type="EMBL" id="SNS30436.1"/>
    </source>
</evidence>
<name>A0A239DDD3_9RHOB</name>
<organism evidence="1 2">
    <name type="scientific">Antarctobacter heliothermus</name>
    <dbReference type="NCBI Taxonomy" id="74033"/>
    <lineage>
        <taxon>Bacteria</taxon>
        <taxon>Pseudomonadati</taxon>
        <taxon>Pseudomonadota</taxon>
        <taxon>Alphaproteobacteria</taxon>
        <taxon>Rhodobacterales</taxon>
        <taxon>Roseobacteraceae</taxon>
        <taxon>Antarctobacter</taxon>
    </lineage>
</organism>
<dbReference type="RefSeq" id="WP_089277286.1">
    <property type="nucleotide sequence ID" value="NZ_FZON01000010.1"/>
</dbReference>
<dbReference type="AlphaFoldDB" id="A0A239DDD3"/>
<dbReference type="Gene3D" id="1.10.10.10">
    <property type="entry name" value="Winged helix-like DNA-binding domain superfamily/Winged helix DNA-binding domain"/>
    <property type="match status" value="1"/>
</dbReference>
<reference evidence="1 2" key="1">
    <citation type="submission" date="2017-06" db="EMBL/GenBank/DDBJ databases">
        <authorList>
            <person name="Kim H.J."/>
            <person name="Triplett B.A."/>
        </authorList>
    </citation>
    <scope>NUCLEOTIDE SEQUENCE [LARGE SCALE GENOMIC DNA]</scope>
    <source>
        <strain evidence="1 2">DSM 11445</strain>
    </source>
</reference>
<dbReference type="SUPFAM" id="SSF46955">
    <property type="entry name" value="Putative DNA-binding domain"/>
    <property type="match status" value="1"/>
</dbReference>
<accession>A0A239DDD3</accession>
<gene>
    <name evidence="1" type="ORF">SAMN04488078_101072</name>
</gene>
<protein>
    <recommendedName>
        <fullName evidence="3">Helix-turn-helix domain-containing protein</fullName>
    </recommendedName>
</protein>
<evidence type="ECO:0008006" key="3">
    <source>
        <dbReference type="Google" id="ProtNLM"/>
    </source>
</evidence>
<dbReference type="OrthoDB" id="6059216at2"/>
<sequence>MSDLELADRLDDDNVRPILSDWMTRTELAAELNLTTETLGRWDARRIGPARTRVGRKVLYRRETVRAWLLAQEQGHAAAAARAVQTNRGRK</sequence>
<dbReference type="Proteomes" id="UP000198440">
    <property type="component" value="Unassembled WGS sequence"/>
</dbReference>